<evidence type="ECO:0000256" key="5">
    <source>
        <dbReference type="PROSITE-ProRule" id="PRU00023"/>
    </source>
</evidence>
<evidence type="ECO:0000256" key="3">
    <source>
        <dbReference type="ARBA" id="ARBA00023002"/>
    </source>
</evidence>
<dbReference type="PROSITE" id="PS50088">
    <property type="entry name" value="ANK_REPEAT"/>
    <property type="match status" value="1"/>
</dbReference>
<keyword evidence="3 6" id="KW-0560">Oxidoreductase</keyword>
<comment type="similarity">
    <text evidence="1 6">Belongs to the proline oxidase family.</text>
</comment>
<dbReference type="EC" id="1.5.5.2" evidence="2 6"/>
<keyword evidence="9" id="KW-1185">Reference proteome</keyword>
<dbReference type="Pfam" id="PF12796">
    <property type="entry name" value="Ank_2"/>
    <property type="match status" value="1"/>
</dbReference>
<name>A0A7J6L6T9_PERCH</name>
<organism evidence="8 9">
    <name type="scientific">Perkinsus chesapeaki</name>
    <name type="common">Clam parasite</name>
    <name type="synonym">Perkinsus andrewsi</name>
    <dbReference type="NCBI Taxonomy" id="330153"/>
    <lineage>
        <taxon>Eukaryota</taxon>
        <taxon>Sar</taxon>
        <taxon>Alveolata</taxon>
        <taxon>Perkinsozoa</taxon>
        <taxon>Perkinsea</taxon>
        <taxon>Perkinsida</taxon>
        <taxon>Perkinsidae</taxon>
        <taxon>Perkinsus</taxon>
    </lineage>
</organism>
<feature type="repeat" description="ANK" evidence="5">
    <location>
        <begin position="106"/>
        <end position="138"/>
    </location>
</feature>
<proteinExistence type="inferred from homology"/>
<dbReference type="InterPro" id="IPR002110">
    <property type="entry name" value="Ankyrin_rpt"/>
</dbReference>
<dbReference type="PROSITE" id="PS50297">
    <property type="entry name" value="ANK_REP_REGION"/>
    <property type="match status" value="1"/>
</dbReference>
<dbReference type="GO" id="GO:0005739">
    <property type="term" value="C:mitochondrion"/>
    <property type="evidence" value="ECO:0007669"/>
    <property type="project" value="TreeGrafter"/>
</dbReference>
<accession>A0A7J6L6T9</accession>
<reference evidence="8 9" key="1">
    <citation type="submission" date="2020-04" db="EMBL/GenBank/DDBJ databases">
        <title>Perkinsus chesapeaki whole genome sequence.</title>
        <authorList>
            <person name="Bogema D.R."/>
        </authorList>
    </citation>
    <scope>NUCLEOTIDE SEQUENCE [LARGE SCALE GENOMIC DNA]</scope>
    <source>
        <strain evidence="8">ATCC PRA-425</strain>
    </source>
</reference>
<evidence type="ECO:0000259" key="7">
    <source>
        <dbReference type="Pfam" id="PF01619"/>
    </source>
</evidence>
<dbReference type="InterPro" id="IPR036770">
    <property type="entry name" value="Ankyrin_rpt-contain_sf"/>
</dbReference>
<gene>
    <name evidence="8" type="ORF">FOL47_009705</name>
</gene>
<dbReference type="Proteomes" id="UP000591131">
    <property type="component" value="Unassembled WGS sequence"/>
</dbReference>
<dbReference type="OrthoDB" id="5464at2759"/>
<evidence type="ECO:0000313" key="8">
    <source>
        <dbReference type="EMBL" id="KAF4654883.1"/>
    </source>
</evidence>
<keyword evidence="4 6" id="KW-0642">Proline metabolism</keyword>
<evidence type="ECO:0000256" key="6">
    <source>
        <dbReference type="RuleBase" id="RU364054"/>
    </source>
</evidence>
<dbReference type="GO" id="GO:0010133">
    <property type="term" value="P:L-proline catabolic process to L-glutamate"/>
    <property type="evidence" value="ECO:0007669"/>
    <property type="project" value="TreeGrafter"/>
</dbReference>
<dbReference type="SMART" id="SM00248">
    <property type="entry name" value="ANK"/>
    <property type="match status" value="2"/>
</dbReference>
<feature type="domain" description="Proline dehydrogenase" evidence="7">
    <location>
        <begin position="428"/>
        <end position="597"/>
    </location>
</feature>
<dbReference type="SUPFAM" id="SSF48403">
    <property type="entry name" value="Ankyrin repeat"/>
    <property type="match status" value="1"/>
</dbReference>
<dbReference type="InterPro" id="IPR029041">
    <property type="entry name" value="FAD-linked_oxidoreductase-like"/>
</dbReference>
<dbReference type="EMBL" id="JAAPAO010000696">
    <property type="protein sequence ID" value="KAF4654883.1"/>
    <property type="molecule type" value="Genomic_DNA"/>
</dbReference>
<comment type="caution">
    <text evidence="8">The sequence shown here is derived from an EMBL/GenBank/DDBJ whole genome shotgun (WGS) entry which is preliminary data.</text>
</comment>
<feature type="non-terminal residue" evidence="8">
    <location>
        <position position="1"/>
    </location>
</feature>
<comment type="cofactor">
    <cofactor evidence="6">
        <name>FAD</name>
        <dbReference type="ChEBI" id="CHEBI:57692"/>
    </cofactor>
</comment>
<dbReference type="GO" id="GO:0071949">
    <property type="term" value="F:FAD binding"/>
    <property type="evidence" value="ECO:0007669"/>
    <property type="project" value="TreeGrafter"/>
</dbReference>
<dbReference type="InterPro" id="IPR002872">
    <property type="entry name" value="Proline_DH_dom"/>
</dbReference>
<dbReference type="InterPro" id="IPR015659">
    <property type="entry name" value="Proline_oxidase"/>
</dbReference>
<evidence type="ECO:0000256" key="2">
    <source>
        <dbReference type="ARBA" id="ARBA00012695"/>
    </source>
</evidence>
<dbReference type="AlphaFoldDB" id="A0A7J6L6T9"/>
<evidence type="ECO:0000313" key="9">
    <source>
        <dbReference type="Proteomes" id="UP000591131"/>
    </source>
</evidence>
<keyword evidence="6" id="KW-0274">FAD</keyword>
<comment type="function">
    <text evidence="6">Converts proline to delta-1-pyrroline-5-carboxylate.</text>
</comment>
<dbReference type="PANTHER" id="PTHR13914">
    <property type="entry name" value="PROLINE OXIDASE"/>
    <property type="match status" value="1"/>
</dbReference>
<keyword evidence="5" id="KW-0040">ANK repeat</keyword>
<evidence type="ECO:0000256" key="4">
    <source>
        <dbReference type="ARBA" id="ARBA00023062"/>
    </source>
</evidence>
<keyword evidence="6" id="KW-0285">Flavoprotein</keyword>
<dbReference type="Gene3D" id="1.25.40.20">
    <property type="entry name" value="Ankyrin repeat-containing domain"/>
    <property type="match status" value="1"/>
</dbReference>
<comment type="catalytic activity">
    <reaction evidence="6">
        <text>L-proline + a quinone = (S)-1-pyrroline-5-carboxylate + a quinol + H(+)</text>
        <dbReference type="Rhea" id="RHEA:23784"/>
        <dbReference type="ChEBI" id="CHEBI:15378"/>
        <dbReference type="ChEBI" id="CHEBI:17388"/>
        <dbReference type="ChEBI" id="CHEBI:24646"/>
        <dbReference type="ChEBI" id="CHEBI:60039"/>
        <dbReference type="ChEBI" id="CHEBI:132124"/>
        <dbReference type="EC" id="1.5.5.2"/>
    </reaction>
</comment>
<dbReference type="Gene3D" id="3.20.20.220">
    <property type="match status" value="1"/>
</dbReference>
<protein>
    <recommendedName>
        <fullName evidence="2 6">Proline dehydrogenase</fullName>
        <ecNumber evidence="2 6">1.5.5.2</ecNumber>
    </recommendedName>
</protein>
<dbReference type="PANTHER" id="PTHR13914:SF0">
    <property type="entry name" value="PROLINE DEHYDROGENASE 1, MITOCHONDRIAL"/>
    <property type="match status" value="1"/>
</dbReference>
<sequence length="605" mass="67573">MLCIMIKLELECHSTGVIKTLLMLFSTSQDSSNHPIRSNASHLDDPFYWLVYGRDLQVLDRQLSWSDWKGDTLLSSLATIGNEEQISRILSDNSNNNEEINHLNAFGQSPLFLAARWGHHRAVQVLLEHGADPHCAAESYSHTTPLMAAASCGKVEVLRTILKWLLVKEGIEEVRKALQETDHNMNWTCIVGAARWGEASLGLMFCLRLCPGIHTSFLAEQLGLAARWARRGKHHALSKALISSVPTVSPGGSDSTKIEALKSIRSPVDGTVVETFGCPKTISVALYAYRRHSVVNWALKKSFFGHYCAGVTEYEPMAVATELRRYNIGSIFALCAEGEPTDLTQPPVYDLKDISTYNIIKERTLGTVNLAGTAASMTEKWGKWEEGLAAVKLSGLAPMSVLERLSEICLLYQREHEGAYPSSLSDYFEYATNNQTTQLTDHQLAHAQRFTDRVDRICYRGSDMSVRVIIEAEWTAIQPFFDFLAMEMMKKYNNLSKKVPTVYKTYQAYLQGSEGKVDADLQLSLNKGFRLGCVVTKGDYHAIEHSRATATGRADFCVARPSPMNRNVDDTDIAFERMTRTLLFNEGCPHFIIASHEDSLIDSVI</sequence>
<dbReference type="SUPFAM" id="SSF51730">
    <property type="entry name" value="FAD-linked oxidoreductase"/>
    <property type="match status" value="1"/>
</dbReference>
<evidence type="ECO:0000256" key="1">
    <source>
        <dbReference type="ARBA" id="ARBA00005869"/>
    </source>
</evidence>
<dbReference type="Pfam" id="PF01619">
    <property type="entry name" value="Pro_dh"/>
    <property type="match status" value="1"/>
</dbReference>
<dbReference type="GO" id="GO:0004657">
    <property type="term" value="F:proline dehydrogenase activity"/>
    <property type="evidence" value="ECO:0007669"/>
    <property type="project" value="UniProtKB-EC"/>
</dbReference>